<dbReference type="Pfam" id="PF00743">
    <property type="entry name" value="FMO-like"/>
    <property type="match status" value="1"/>
</dbReference>
<dbReference type="STRING" id="1245471.PCA10_15050"/>
<evidence type="ECO:0000256" key="1">
    <source>
        <dbReference type="ARBA" id="ARBA00001974"/>
    </source>
</evidence>
<evidence type="ECO:0000313" key="9">
    <source>
        <dbReference type="Proteomes" id="UP000015503"/>
    </source>
</evidence>
<dbReference type="GO" id="GO:0050661">
    <property type="term" value="F:NADP binding"/>
    <property type="evidence" value="ECO:0007669"/>
    <property type="project" value="InterPro"/>
</dbReference>
<dbReference type="Proteomes" id="UP000015503">
    <property type="component" value="Chromosome"/>
</dbReference>
<keyword evidence="3" id="KW-0285">Flavoprotein</keyword>
<keyword evidence="6" id="KW-0560">Oxidoreductase</keyword>
<keyword evidence="7 8" id="KW-0503">Monooxygenase</keyword>
<dbReference type="PATRIC" id="fig|1245471.3.peg.1525"/>
<dbReference type="PANTHER" id="PTHR43872">
    <property type="entry name" value="MONOOXYGENASE, PUTATIVE (AFU_ORTHOLOGUE AFUA_8G02570)-RELATED"/>
    <property type="match status" value="1"/>
</dbReference>
<evidence type="ECO:0000256" key="4">
    <source>
        <dbReference type="ARBA" id="ARBA00022827"/>
    </source>
</evidence>
<protein>
    <submittedName>
        <fullName evidence="8">Putative monooxygenase</fullName>
    </submittedName>
</protein>
<comment type="similarity">
    <text evidence="2">Belongs to the FAD-binding monooxygenase family.</text>
</comment>
<reference evidence="8 9" key="1">
    <citation type="journal article" date="2013" name="Genome Announc.">
        <title>Complete Genome Sequence of the Carbazole Degrader Pseudomonas resinovorans Strain CA10 (NBRC 106553).</title>
        <authorList>
            <person name="Shintani M."/>
            <person name="Hosoyama A."/>
            <person name="Ohji S."/>
            <person name="Tsuchikane K."/>
            <person name="Takarada H."/>
            <person name="Yamazoe A."/>
            <person name="Fujita N."/>
            <person name="Nojiri H."/>
        </authorList>
    </citation>
    <scope>NUCLEOTIDE SEQUENCE [LARGE SCALE GENOMIC DNA]</scope>
    <source>
        <strain evidence="8 9">NBRC 106553</strain>
    </source>
</reference>
<dbReference type="InterPro" id="IPR020946">
    <property type="entry name" value="Flavin_mOase-like"/>
</dbReference>
<dbReference type="GO" id="GO:0050660">
    <property type="term" value="F:flavin adenine dinucleotide binding"/>
    <property type="evidence" value="ECO:0007669"/>
    <property type="project" value="InterPro"/>
</dbReference>
<evidence type="ECO:0000256" key="5">
    <source>
        <dbReference type="ARBA" id="ARBA00022857"/>
    </source>
</evidence>
<accession>S6ADF7</accession>
<dbReference type="GO" id="GO:0004499">
    <property type="term" value="F:N,N-dimethylaniline monooxygenase activity"/>
    <property type="evidence" value="ECO:0007669"/>
    <property type="project" value="InterPro"/>
</dbReference>
<dbReference type="Gene3D" id="3.50.50.60">
    <property type="entry name" value="FAD/NAD(P)-binding domain"/>
    <property type="match status" value="1"/>
</dbReference>
<organism evidence="8 9">
    <name type="scientific">Metapseudomonas resinovorans NBRC 106553</name>
    <dbReference type="NCBI Taxonomy" id="1245471"/>
    <lineage>
        <taxon>Bacteria</taxon>
        <taxon>Pseudomonadati</taxon>
        <taxon>Pseudomonadota</taxon>
        <taxon>Gammaproteobacteria</taxon>
        <taxon>Pseudomonadales</taxon>
        <taxon>Pseudomonadaceae</taxon>
        <taxon>Metapseudomonas</taxon>
    </lineage>
</organism>
<comment type="cofactor">
    <cofactor evidence="1">
        <name>FAD</name>
        <dbReference type="ChEBI" id="CHEBI:57692"/>
    </cofactor>
</comment>
<sequence length="484" mass="54418">MPDYDVLIIGAGLSGVGLACHLATDSPTTRVGILERRQAVGGTWDLFRYPGIRSDADMFTFGYDFRPWHSLKTLADGPSIQKYIDDTAREHGVRQKIRFGIRTTSARWSSERQLWTVLAVDVDTGEPRSFTCRFLVSCTGYYSQDEGYLPEFPGRERYQGIFIHPQKWPEGLDYKGKRVLVIGSGATAVTLVPAMAEEAAHVTMLQRSPSYVITVPGEDKLTGLLRRILPAEWAYGFARHRNIWLQRAIFKASKRWPEQVRGLLLKGVRKQLGDSVDMRHFTPTYMPWDERLCAVPDGDLFKVLREGKASVVTDHIETFTETGIQLESGEHLDADIVIAATGLKLQVFGGTDLYLDEQKVAINERMTYKGVMSEGLPNVGFIFGYTNAPWTLKADLSSKYLCRLINHMRSHNLSVVVPQSPEGERQTASIMGDSMQSGYVQRGNAVLPRQGRSLPWRVTNDLKIDRDMLLNQPIEDTALSFRPA</sequence>
<dbReference type="PANTHER" id="PTHR43872:SF1">
    <property type="entry name" value="MONOOXYGENASE, PUTATIVE (AFU_ORTHOLOGUE AFUA_8G02570)-RELATED"/>
    <property type="match status" value="1"/>
</dbReference>
<dbReference type="OrthoDB" id="312624at2"/>
<dbReference type="Pfam" id="PF13450">
    <property type="entry name" value="NAD_binding_8"/>
    <property type="match status" value="1"/>
</dbReference>
<dbReference type="AlphaFoldDB" id="S6ADF7"/>
<keyword evidence="5" id="KW-0521">NADP</keyword>
<keyword evidence="4" id="KW-0274">FAD</keyword>
<proteinExistence type="inferred from homology"/>
<dbReference type="SUPFAM" id="SSF51905">
    <property type="entry name" value="FAD/NAD(P)-binding domain"/>
    <property type="match status" value="1"/>
</dbReference>
<gene>
    <name evidence="8" type="ORF">PCA10_15050</name>
</gene>
<dbReference type="PRINTS" id="PR00411">
    <property type="entry name" value="PNDRDTASEI"/>
</dbReference>
<dbReference type="KEGG" id="pre:PCA10_15050"/>
<evidence type="ECO:0000256" key="7">
    <source>
        <dbReference type="ARBA" id="ARBA00023033"/>
    </source>
</evidence>
<dbReference type="eggNOG" id="COG2072">
    <property type="taxonomic scope" value="Bacteria"/>
</dbReference>
<evidence type="ECO:0000313" key="8">
    <source>
        <dbReference type="EMBL" id="BAN47237.1"/>
    </source>
</evidence>
<dbReference type="RefSeq" id="WP_016491439.1">
    <property type="nucleotide sequence ID" value="NC_021499.1"/>
</dbReference>
<dbReference type="FunFam" id="3.50.50.60:FF:000228">
    <property type="entry name" value="FAD-containing monooxygenase EthA"/>
    <property type="match status" value="1"/>
</dbReference>
<dbReference type="HOGENOM" id="CLU_032067_2_0_6"/>
<name>S6ADF7_METRE</name>
<evidence type="ECO:0000256" key="2">
    <source>
        <dbReference type="ARBA" id="ARBA00010139"/>
    </source>
</evidence>
<dbReference type="EMBL" id="AP013068">
    <property type="protein sequence ID" value="BAN47237.1"/>
    <property type="molecule type" value="Genomic_DNA"/>
</dbReference>
<evidence type="ECO:0000256" key="3">
    <source>
        <dbReference type="ARBA" id="ARBA00022630"/>
    </source>
</evidence>
<keyword evidence="9" id="KW-1185">Reference proteome</keyword>
<dbReference type="InterPro" id="IPR051820">
    <property type="entry name" value="FAD-binding_MO"/>
</dbReference>
<evidence type="ECO:0000256" key="6">
    <source>
        <dbReference type="ARBA" id="ARBA00023002"/>
    </source>
</evidence>
<dbReference type="InterPro" id="IPR036188">
    <property type="entry name" value="FAD/NAD-bd_sf"/>
</dbReference>